<dbReference type="EMBL" id="KD153723">
    <property type="protein sequence ID" value="EMS56821.1"/>
    <property type="molecule type" value="Genomic_DNA"/>
</dbReference>
<evidence type="ECO:0000256" key="1">
    <source>
        <dbReference type="SAM" id="MobiDB-lite"/>
    </source>
</evidence>
<protein>
    <submittedName>
        <fullName evidence="2">Uncharacterized protein</fullName>
    </submittedName>
</protein>
<feature type="region of interest" description="Disordered" evidence="1">
    <location>
        <begin position="146"/>
        <end position="165"/>
    </location>
</feature>
<name>M7ZB02_TRIUA</name>
<dbReference type="AlphaFoldDB" id="M7ZB02"/>
<accession>M7ZB02</accession>
<reference evidence="2" key="1">
    <citation type="journal article" date="2013" name="Nature">
        <title>Draft genome of the wheat A-genome progenitor Triticum urartu.</title>
        <authorList>
            <person name="Ling H.Q."/>
            <person name="Zhao S."/>
            <person name="Liu D."/>
            <person name="Wang J."/>
            <person name="Sun H."/>
            <person name="Zhang C."/>
            <person name="Fan H."/>
            <person name="Li D."/>
            <person name="Dong L."/>
            <person name="Tao Y."/>
            <person name="Gao C."/>
            <person name="Wu H."/>
            <person name="Li Y."/>
            <person name="Cui Y."/>
            <person name="Guo X."/>
            <person name="Zheng S."/>
            <person name="Wang B."/>
            <person name="Yu K."/>
            <person name="Liang Q."/>
            <person name="Yang W."/>
            <person name="Lou X."/>
            <person name="Chen J."/>
            <person name="Feng M."/>
            <person name="Jian J."/>
            <person name="Zhang X."/>
            <person name="Luo G."/>
            <person name="Jiang Y."/>
            <person name="Liu J."/>
            <person name="Wang Z."/>
            <person name="Sha Y."/>
            <person name="Zhang B."/>
            <person name="Wu H."/>
            <person name="Tang D."/>
            <person name="Shen Q."/>
            <person name="Xue P."/>
            <person name="Zou S."/>
            <person name="Wang X."/>
            <person name="Liu X."/>
            <person name="Wang F."/>
            <person name="Yang Y."/>
            <person name="An X."/>
            <person name="Dong Z."/>
            <person name="Zhang K."/>
            <person name="Zhang X."/>
            <person name="Luo M.C."/>
            <person name="Dvorak J."/>
            <person name="Tong Y."/>
            <person name="Wang J."/>
            <person name="Yang H."/>
            <person name="Li Z."/>
            <person name="Wang D."/>
            <person name="Zhang A."/>
            <person name="Wang J."/>
        </authorList>
    </citation>
    <scope>NUCLEOTIDE SEQUENCE</scope>
</reference>
<feature type="compositionally biased region" description="Polar residues" evidence="1">
    <location>
        <begin position="155"/>
        <end position="165"/>
    </location>
</feature>
<evidence type="ECO:0000313" key="2">
    <source>
        <dbReference type="EMBL" id="EMS56821.1"/>
    </source>
</evidence>
<sequence length="268" mass="30189">MVLAQGCLAPPGAGTWAIIPGRGPFRRKDPEYLECKTRKPGPRSSFELTDLFWFVFFEKLAARSNQCGTEHSGQPVEDYEQSKKGSYWAEEQLPIENGKHHLLNNEHHIVDKNNGNPQNREKLNLECDNSIQGAVTTLKAHLTGSKEEGTVPCKNDQQPSNNGMHMQTSEKCAIDEKLAARSNQCGKHHCGQPVENYEQSKICSDWPEEQLPMEHEKHHVLNNEHQIVDKNTENSQNKQVLRLVYVTMFGAQLRGLSVHGAGDERGRS</sequence>
<organism evidence="2">
    <name type="scientific">Triticum urartu</name>
    <name type="common">Red wild einkorn</name>
    <name type="synonym">Crithodium urartu</name>
    <dbReference type="NCBI Taxonomy" id="4572"/>
    <lineage>
        <taxon>Eukaryota</taxon>
        <taxon>Viridiplantae</taxon>
        <taxon>Streptophyta</taxon>
        <taxon>Embryophyta</taxon>
        <taxon>Tracheophyta</taxon>
        <taxon>Spermatophyta</taxon>
        <taxon>Magnoliopsida</taxon>
        <taxon>Liliopsida</taxon>
        <taxon>Poales</taxon>
        <taxon>Poaceae</taxon>
        <taxon>BOP clade</taxon>
        <taxon>Pooideae</taxon>
        <taxon>Triticodae</taxon>
        <taxon>Triticeae</taxon>
        <taxon>Triticinae</taxon>
        <taxon>Triticum</taxon>
    </lineage>
</organism>
<gene>
    <name evidence="2" type="ORF">TRIUR3_17457</name>
</gene>
<proteinExistence type="predicted"/>
<dbReference type="STRING" id="4572.M7ZB02"/>